<reference evidence="1 2" key="1">
    <citation type="journal article" date="2016" name="Int. J. Syst. Evol. Microbiol.">
        <title>Pontibacter aydingkolensis sp. nov., isolated from soil of a salt lake.</title>
        <authorList>
            <person name="Osman G."/>
            <person name="Zhang T."/>
            <person name="Lou K."/>
            <person name="Gao Y."/>
            <person name="Chang W."/>
            <person name="Lin Q."/>
            <person name="Yang H.M."/>
            <person name="Huo X.D."/>
            <person name="Wang N."/>
        </authorList>
    </citation>
    <scope>NUCLEOTIDE SEQUENCE [LARGE SCALE GENOMIC DNA]</scope>
    <source>
        <strain evidence="1 2">KACC 19255</strain>
    </source>
</reference>
<dbReference type="RefSeq" id="WP_219875895.1">
    <property type="nucleotide sequence ID" value="NZ_JAHYXK010000002.1"/>
</dbReference>
<keyword evidence="2" id="KW-1185">Reference proteome</keyword>
<dbReference type="EMBL" id="JAHYXK010000002">
    <property type="protein sequence ID" value="MBW7466002.1"/>
    <property type="molecule type" value="Genomic_DNA"/>
</dbReference>
<gene>
    <name evidence="1" type="ORF">K0O23_02910</name>
</gene>
<dbReference type="Proteomes" id="UP000813018">
    <property type="component" value="Unassembled WGS sequence"/>
</dbReference>
<accession>A0ABS7CR53</accession>
<evidence type="ECO:0000313" key="1">
    <source>
        <dbReference type="EMBL" id="MBW7466002.1"/>
    </source>
</evidence>
<protein>
    <submittedName>
        <fullName evidence="1">Uncharacterized protein</fullName>
    </submittedName>
</protein>
<organism evidence="1 2">
    <name type="scientific">Pontibacter aydingkolensis</name>
    <dbReference type="NCBI Taxonomy" id="1911536"/>
    <lineage>
        <taxon>Bacteria</taxon>
        <taxon>Pseudomonadati</taxon>
        <taxon>Bacteroidota</taxon>
        <taxon>Cytophagia</taxon>
        <taxon>Cytophagales</taxon>
        <taxon>Hymenobacteraceae</taxon>
        <taxon>Pontibacter</taxon>
    </lineage>
</organism>
<comment type="caution">
    <text evidence="1">The sequence shown here is derived from an EMBL/GenBank/DDBJ whole genome shotgun (WGS) entry which is preliminary data.</text>
</comment>
<name>A0ABS7CR53_9BACT</name>
<proteinExistence type="predicted"/>
<evidence type="ECO:0000313" key="2">
    <source>
        <dbReference type="Proteomes" id="UP000813018"/>
    </source>
</evidence>
<sequence>MNDYYIEDNENSLTIKYEWHGSDRPYSIPKWELGRTRGRESEWLMQLLYKPWASRAMLYDVAQYIIRYNPDNDIDWESTYAIVNSHFRD</sequence>